<gene>
    <name evidence="2" type="ORF">EQG49_07395</name>
</gene>
<dbReference type="OrthoDB" id="9785372at2"/>
<dbReference type="GO" id="GO:0016646">
    <property type="term" value="F:oxidoreductase activity, acting on the CH-NH group of donors, NAD or NADP as acceptor"/>
    <property type="evidence" value="ECO:0007669"/>
    <property type="project" value="TreeGrafter"/>
</dbReference>
<accession>A0A4P6YU43</accession>
<proteinExistence type="predicted"/>
<evidence type="ECO:0000313" key="2">
    <source>
        <dbReference type="EMBL" id="QBO36299.1"/>
    </source>
</evidence>
<sequence length="212" mass="22728">MKIGIIGATGNAGSAIYKVAQQRGLDVTAIVRNAAKAREVLGADANVIEKNAFALTAGDLTKFDYVVNAFATPTAYQHIDLAAKLVRELRENKTTKIIFIIGASSLLKPDGTKLLDSLLQDENAANWIATPIEQAKELTFLKLIDNVEWLAVSPQANFVPGPAAEYQLGVDHLLFNAAGHSIVSTGTMAEALVDQIENPTVPVRTRFTVGDK</sequence>
<dbReference type="PANTHER" id="PTHR43355">
    <property type="entry name" value="FLAVIN REDUCTASE (NADPH)"/>
    <property type="match status" value="1"/>
</dbReference>
<dbReference type="Gene3D" id="3.40.50.720">
    <property type="entry name" value="NAD(P)-binding Rossmann-like Domain"/>
    <property type="match status" value="1"/>
</dbReference>
<dbReference type="EMBL" id="CP037940">
    <property type="protein sequence ID" value="QBO36299.1"/>
    <property type="molecule type" value="Genomic_DNA"/>
</dbReference>
<dbReference type="KEGG" id="wei:EQG49_07395"/>
<dbReference type="InterPro" id="IPR016040">
    <property type="entry name" value="NAD(P)-bd_dom"/>
</dbReference>
<evidence type="ECO:0000259" key="1">
    <source>
        <dbReference type="Pfam" id="PF13460"/>
    </source>
</evidence>
<feature type="domain" description="NAD(P)-binding" evidence="1">
    <location>
        <begin position="7"/>
        <end position="199"/>
    </location>
</feature>
<dbReference type="RefSeq" id="WP_133363376.1">
    <property type="nucleotide sequence ID" value="NZ_CP037940.1"/>
</dbReference>
<protein>
    <submittedName>
        <fullName evidence="2">NAD-dependent epimerase/dehydratase family protein</fullName>
    </submittedName>
</protein>
<dbReference type="Proteomes" id="UP000292886">
    <property type="component" value="Chromosome"/>
</dbReference>
<dbReference type="Pfam" id="PF13460">
    <property type="entry name" value="NAD_binding_10"/>
    <property type="match status" value="1"/>
</dbReference>
<dbReference type="AlphaFoldDB" id="A0A4P6YU43"/>
<organism evidence="2 3">
    <name type="scientific">Periweissella cryptocerci</name>
    <dbReference type="NCBI Taxonomy" id="2506420"/>
    <lineage>
        <taxon>Bacteria</taxon>
        <taxon>Bacillati</taxon>
        <taxon>Bacillota</taxon>
        <taxon>Bacilli</taxon>
        <taxon>Lactobacillales</taxon>
        <taxon>Lactobacillaceae</taxon>
        <taxon>Periweissella</taxon>
    </lineage>
</organism>
<name>A0A4P6YU43_9LACO</name>
<evidence type="ECO:0000313" key="3">
    <source>
        <dbReference type="Proteomes" id="UP000292886"/>
    </source>
</evidence>
<reference evidence="3" key="1">
    <citation type="submission" date="2019-03" db="EMBL/GenBank/DDBJ databases">
        <title>Weissella sp. 26KH-42 Genome sequencing.</title>
        <authorList>
            <person name="Heo J."/>
            <person name="Kim S.-J."/>
            <person name="Kim J.-S."/>
            <person name="Hong S.-B."/>
            <person name="Kwon S.-W."/>
        </authorList>
    </citation>
    <scope>NUCLEOTIDE SEQUENCE [LARGE SCALE GENOMIC DNA]</scope>
    <source>
        <strain evidence="3">26KH-42</strain>
    </source>
</reference>
<dbReference type="InterPro" id="IPR036291">
    <property type="entry name" value="NAD(P)-bd_dom_sf"/>
</dbReference>
<keyword evidence="3" id="KW-1185">Reference proteome</keyword>
<dbReference type="PANTHER" id="PTHR43355:SF2">
    <property type="entry name" value="FLAVIN REDUCTASE (NADPH)"/>
    <property type="match status" value="1"/>
</dbReference>
<dbReference type="InterPro" id="IPR051606">
    <property type="entry name" value="Polyketide_Oxido-like"/>
</dbReference>
<dbReference type="SUPFAM" id="SSF51735">
    <property type="entry name" value="NAD(P)-binding Rossmann-fold domains"/>
    <property type="match status" value="1"/>
</dbReference>